<evidence type="ECO:0000256" key="2">
    <source>
        <dbReference type="ARBA" id="ARBA00022448"/>
    </source>
</evidence>
<feature type="transmembrane region" description="Helical" evidence="6">
    <location>
        <begin position="553"/>
        <end position="576"/>
    </location>
</feature>
<dbReference type="PANTHER" id="PTHR43335:SF4">
    <property type="entry name" value="ABC TRANSPORTER, ATP-BINDING PROTEIN"/>
    <property type="match status" value="1"/>
</dbReference>
<dbReference type="Gene3D" id="3.40.50.300">
    <property type="entry name" value="P-loop containing nucleotide triphosphate hydrolases"/>
    <property type="match status" value="1"/>
</dbReference>
<dbReference type="InterPro" id="IPR008979">
    <property type="entry name" value="Galactose-bd-like_sf"/>
</dbReference>
<dbReference type="GO" id="GO:0016787">
    <property type="term" value="F:hydrolase activity"/>
    <property type="evidence" value="ECO:0007669"/>
    <property type="project" value="UniProtKB-KW"/>
</dbReference>
<dbReference type="PROSITE" id="PS50893">
    <property type="entry name" value="ABC_TRANSPORTER_2"/>
    <property type="match status" value="1"/>
</dbReference>
<dbReference type="InterPro" id="IPR017871">
    <property type="entry name" value="ABC_transporter-like_CS"/>
</dbReference>
<organism evidence="8 9">
    <name type="scientific">Tenggerimyces flavus</name>
    <dbReference type="NCBI Taxonomy" id="1708749"/>
    <lineage>
        <taxon>Bacteria</taxon>
        <taxon>Bacillati</taxon>
        <taxon>Actinomycetota</taxon>
        <taxon>Actinomycetes</taxon>
        <taxon>Propionibacteriales</taxon>
        <taxon>Nocardioidaceae</taxon>
        <taxon>Tenggerimyces</taxon>
    </lineage>
</organism>
<dbReference type="InterPro" id="IPR013736">
    <property type="entry name" value="Xaa-Pro_dipept_C"/>
</dbReference>
<keyword evidence="6" id="KW-0472">Membrane</keyword>
<keyword evidence="2" id="KW-0813">Transport</keyword>
<dbReference type="PANTHER" id="PTHR43335">
    <property type="entry name" value="ABC TRANSPORTER, ATP-BINDING PROTEIN"/>
    <property type="match status" value="1"/>
</dbReference>
<name>A0ABV7Y8Z6_9ACTN</name>
<dbReference type="PROSITE" id="PS00211">
    <property type="entry name" value="ABC_TRANSPORTER_1"/>
    <property type="match status" value="1"/>
</dbReference>
<dbReference type="RefSeq" id="WP_205116868.1">
    <property type="nucleotide sequence ID" value="NZ_JAFBCM010000001.1"/>
</dbReference>
<dbReference type="Proteomes" id="UP001595699">
    <property type="component" value="Unassembled WGS sequence"/>
</dbReference>
<accession>A0ABV7Y8Z6</accession>
<keyword evidence="6" id="KW-0812">Transmembrane</keyword>
<dbReference type="Gene3D" id="2.60.120.260">
    <property type="entry name" value="Galactose-binding domain-like"/>
    <property type="match status" value="1"/>
</dbReference>
<dbReference type="Pfam" id="PF02129">
    <property type="entry name" value="Peptidase_S15"/>
    <property type="match status" value="1"/>
</dbReference>
<keyword evidence="3" id="KW-0547">Nucleotide-binding</keyword>
<proteinExistence type="inferred from homology"/>
<dbReference type="SUPFAM" id="SSF53474">
    <property type="entry name" value="alpha/beta-Hydrolases"/>
    <property type="match status" value="1"/>
</dbReference>
<evidence type="ECO:0000256" key="4">
    <source>
        <dbReference type="ARBA" id="ARBA00022801"/>
    </source>
</evidence>
<dbReference type="EMBL" id="JBHRZH010000006">
    <property type="protein sequence ID" value="MFC3760643.1"/>
    <property type="molecule type" value="Genomic_DNA"/>
</dbReference>
<dbReference type="SMART" id="SM00382">
    <property type="entry name" value="AAA"/>
    <property type="match status" value="1"/>
</dbReference>
<dbReference type="InterPro" id="IPR000383">
    <property type="entry name" value="Xaa-Pro-like_dom"/>
</dbReference>
<evidence type="ECO:0000259" key="7">
    <source>
        <dbReference type="PROSITE" id="PS50893"/>
    </source>
</evidence>
<sequence>MAVRLRRRHGLIAAGLAVLLIAGVAFWVATRPAGFRTEDRMFTVQTGPAGDEQVRLDTRLFVPDAATSSAKAPAVLLAHGFGGTKDSVRDDAEDLAGRGYVVLTWTAQGFGRSTGTIHLNSPDYEVTDARRLLDWLATRPEVQLDQADDPRVGVAGGSYGGGLALLLAGYDQRVDAIVPQITWNDLDRALFPGGVFKRAWAGSLFTAGLAPGPGATPQCGRFAPDVCRTYLQSAATGRSDARTKALLTRSSPQTVLDRIKAPTLLVQGLADSLFPLDEADANARGIAATGTPVQVAWFSGGHDGGQGSTADQDRLKYLTITWFDHYLKGIGNASTDFTFSRVNGYDYRTNSVRTTALSSARYPGLEGNTEPRSLQLKGRPSPIANPPNGVPAPLTNLPSLGAFAQATEAAGALSDIPGQFVRYESRTLDEATDIAGAATVQLLAASPTTEAVLFVKLYDVGSNGNQTLLGGQVAPIRLTNLPTSLDQAKPVTVELPGVVHRWSAGHRIRVTIATADQAYASPPAPTTYVVGLAEARLTLPQVTASPIATASAIWPWILAAVLLAIALGVALAWLVARTRTRRRTTTTEADATDKPLVIRGLAKTYTDGFQALKGIDFEVGRGQVVGLLGPNGAGKTTCLRILLGLIRPTAGDVLIFGTPLTPSSDVLNRLGALVEGPGFLPHLTGRKNLELYWRATGRPKAEARMDEVLEIAALGSALERKVKTYSHGMKQRLAVAQAMLGLPELLVLDEPTDGLDPPQIAEMRRVLKGYAANGRAVLVSSHLLAEVEQACTHVVVLDRGRRVAAGSVGEIVGTSNGQRLEDVFLSLIGGDAR</sequence>
<dbReference type="InterPro" id="IPR003439">
    <property type="entry name" value="ABC_transporter-like_ATP-bd"/>
</dbReference>
<evidence type="ECO:0000256" key="1">
    <source>
        <dbReference type="ARBA" id="ARBA00005417"/>
    </source>
</evidence>
<dbReference type="SMART" id="SM00939">
    <property type="entry name" value="PepX_C"/>
    <property type="match status" value="1"/>
</dbReference>
<dbReference type="InterPro" id="IPR029058">
    <property type="entry name" value="AB_hydrolase_fold"/>
</dbReference>
<keyword evidence="5" id="KW-0067">ATP-binding</keyword>
<dbReference type="Gene3D" id="3.40.50.1820">
    <property type="entry name" value="alpha/beta hydrolase"/>
    <property type="match status" value="1"/>
</dbReference>
<dbReference type="Pfam" id="PF00005">
    <property type="entry name" value="ABC_tran"/>
    <property type="match status" value="1"/>
</dbReference>
<comment type="similarity">
    <text evidence="1">Belongs to the ABC transporter superfamily.</text>
</comment>
<evidence type="ECO:0000256" key="6">
    <source>
        <dbReference type="SAM" id="Phobius"/>
    </source>
</evidence>
<reference evidence="9" key="1">
    <citation type="journal article" date="2019" name="Int. J. Syst. Evol. Microbiol.">
        <title>The Global Catalogue of Microorganisms (GCM) 10K type strain sequencing project: providing services to taxonomists for standard genome sequencing and annotation.</title>
        <authorList>
            <consortium name="The Broad Institute Genomics Platform"/>
            <consortium name="The Broad Institute Genome Sequencing Center for Infectious Disease"/>
            <person name="Wu L."/>
            <person name="Ma J."/>
        </authorList>
    </citation>
    <scope>NUCLEOTIDE SEQUENCE [LARGE SCALE GENOMIC DNA]</scope>
    <source>
        <strain evidence="9">CGMCC 4.7241</strain>
    </source>
</reference>
<dbReference type="SUPFAM" id="SSF49785">
    <property type="entry name" value="Galactose-binding domain-like"/>
    <property type="match status" value="1"/>
</dbReference>
<evidence type="ECO:0000256" key="5">
    <source>
        <dbReference type="ARBA" id="ARBA00022840"/>
    </source>
</evidence>
<comment type="caution">
    <text evidence="8">The sequence shown here is derived from an EMBL/GenBank/DDBJ whole genome shotgun (WGS) entry which is preliminary data.</text>
</comment>
<keyword evidence="9" id="KW-1185">Reference proteome</keyword>
<gene>
    <name evidence="8" type="ORF">ACFOUW_07325</name>
</gene>
<keyword evidence="4 8" id="KW-0378">Hydrolase</keyword>
<dbReference type="InterPro" id="IPR027417">
    <property type="entry name" value="P-loop_NTPase"/>
</dbReference>
<evidence type="ECO:0000313" key="8">
    <source>
        <dbReference type="EMBL" id="MFC3760643.1"/>
    </source>
</evidence>
<protein>
    <submittedName>
        <fullName evidence="8">Alpha/beta fold hydrolase</fullName>
    </submittedName>
</protein>
<dbReference type="InterPro" id="IPR003593">
    <property type="entry name" value="AAA+_ATPase"/>
</dbReference>
<feature type="domain" description="ABC transporter" evidence="7">
    <location>
        <begin position="596"/>
        <end position="824"/>
    </location>
</feature>
<dbReference type="SUPFAM" id="SSF52540">
    <property type="entry name" value="P-loop containing nucleoside triphosphate hydrolases"/>
    <property type="match status" value="1"/>
</dbReference>
<evidence type="ECO:0000313" key="9">
    <source>
        <dbReference type="Proteomes" id="UP001595699"/>
    </source>
</evidence>
<dbReference type="Pfam" id="PF08530">
    <property type="entry name" value="PepX_C"/>
    <property type="match status" value="1"/>
</dbReference>
<evidence type="ECO:0000256" key="3">
    <source>
        <dbReference type="ARBA" id="ARBA00022741"/>
    </source>
</evidence>
<keyword evidence="6" id="KW-1133">Transmembrane helix</keyword>